<dbReference type="EMBL" id="JAKWBI020000004">
    <property type="protein sequence ID" value="KAJ2907166.1"/>
    <property type="molecule type" value="Genomic_DNA"/>
</dbReference>
<name>A0AAD5S0T1_9PEZI</name>
<feature type="region of interest" description="Disordered" evidence="5">
    <location>
        <begin position="50"/>
        <end position="96"/>
    </location>
</feature>
<dbReference type="GO" id="GO:0005739">
    <property type="term" value="C:mitochondrion"/>
    <property type="evidence" value="ECO:0007669"/>
    <property type="project" value="UniProtKB-SubCell"/>
</dbReference>
<dbReference type="AlphaFoldDB" id="A0AAD5S0T1"/>
<evidence type="ECO:0000313" key="8">
    <source>
        <dbReference type="Proteomes" id="UP001201980"/>
    </source>
</evidence>
<dbReference type="Pfam" id="PF05047">
    <property type="entry name" value="L51_S25_CI-B8"/>
    <property type="match status" value="1"/>
</dbReference>
<feature type="domain" description="Ribosomal protein/NADH dehydrogenase" evidence="6">
    <location>
        <begin position="7"/>
        <end position="45"/>
    </location>
</feature>
<keyword evidence="3" id="KW-0496">Mitochondrion</keyword>
<protein>
    <recommendedName>
        <fullName evidence="6">Ribosomal protein/NADH dehydrogenase domain-containing protein</fullName>
    </recommendedName>
</protein>
<evidence type="ECO:0000256" key="1">
    <source>
        <dbReference type="ARBA" id="ARBA00004173"/>
    </source>
</evidence>
<evidence type="ECO:0000256" key="5">
    <source>
        <dbReference type="SAM" id="MobiDB-lite"/>
    </source>
</evidence>
<sequence>MAGHMGPRKFAREQLPRLKYWNPSIPMVVNRGPNTKNSAVLTIYVAKKEAGKEETGKKKKKNESIYPVHPIPAEASQRLKPTSWTKESPVPAPTSNEEIVRIGMWGKKSSLILEEFLGKTAAQVVTPTPGEQQEMETFAELERQAKKDSELGLEKMKKKREQESIMKRLAARVAESNRASSL</sequence>
<dbReference type="GO" id="GO:1990904">
    <property type="term" value="C:ribonucleoprotein complex"/>
    <property type="evidence" value="ECO:0007669"/>
    <property type="project" value="UniProtKB-KW"/>
</dbReference>
<keyword evidence="4" id="KW-0687">Ribonucleoprotein</keyword>
<dbReference type="PANTHER" id="PTHR13274:SF2">
    <property type="entry name" value="SMALL RIBOSOMAL SUBUNIT PROTEIN MS25"/>
    <property type="match status" value="1"/>
</dbReference>
<dbReference type="InterPro" id="IPR007741">
    <property type="entry name" value="Ribosomal_mL43/mS25/NADH_DH"/>
</dbReference>
<reference evidence="7" key="1">
    <citation type="submission" date="2022-07" db="EMBL/GenBank/DDBJ databases">
        <title>Draft genome sequence of Zalerion maritima ATCC 34329, a (micro)plastics degrading marine fungus.</title>
        <authorList>
            <person name="Paco A."/>
            <person name="Goncalves M.F.M."/>
            <person name="Rocha-Santos T.A.P."/>
            <person name="Alves A."/>
        </authorList>
    </citation>
    <scope>NUCLEOTIDE SEQUENCE</scope>
    <source>
        <strain evidence="7">ATCC 34329</strain>
    </source>
</reference>
<comment type="caution">
    <text evidence="7">The sequence shown here is derived from an EMBL/GenBank/DDBJ whole genome shotgun (WGS) entry which is preliminary data.</text>
</comment>
<organism evidence="7 8">
    <name type="scientific">Zalerion maritima</name>
    <dbReference type="NCBI Taxonomy" id="339359"/>
    <lineage>
        <taxon>Eukaryota</taxon>
        <taxon>Fungi</taxon>
        <taxon>Dikarya</taxon>
        <taxon>Ascomycota</taxon>
        <taxon>Pezizomycotina</taxon>
        <taxon>Sordariomycetes</taxon>
        <taxon>Lulworthiomycetidae</taxon>
        <taxon>Lulworthiales</taxon>
        <taxon>Lulworthiaceae</taxon>
        <taxon>Zalerion</taxon>
    </lineage>
</organism>
<dbReference type="PANTHER" id="PTHR13274">
    <property type="entry name" value="MITOCHONDRIAL RIBOSOMAL PROTEIN S25"/>
    <property type="match status" value="1"/>
</dbReference>
<dbReference type="Proteomes" id="UP001201980">
    <property type="component" value="Unassembled WGS sequence"/>
</dbReference>
<keyword evidence="2" id="KW-0689">Ribosomal protein</keyword>
<evidence type="ECO:0000256" key="4">
    <source>
        <dbReference type="ARBA" id="ARBA00023274"/>
    </source>
</evidence>
<proteinExistence type="predicted"/>
<gene>
    <name evidence="7" type="ORF">MKZ38_007681</name>
</gene>
<comment type="subcellular location">
    <subcellularLocation>
        <location evidence="1">Mitochondrion</location>
    </subcellularLocation>
</comment>
<evidence type="ECO:0000256" key="2">
    <source>
        <dbReference type="ARBA" id="ARBA00022980"/>
    </source>
</evidence>
<dbReference type="GO" id="GO:0003735">
    <property type="term" value="F:structural constituent of ribosome"/>
    <property type="evidence" value="ECO:0007669"/>
    <property type="project" value="InterPro"/>
</dbReference>
<accession>A0AAD5S0T1</accession>
<keyword evidence="8" id="KW-1185">Reference proteome</keyword>
<dbReference type="GO" id="GO:0005840">
    <property type="term" value="C:ribosome"/>
    <property type="evidence" value="ECO:0007669"/>
    <property type="project" value="UniProtKB-KW"/>
</dbReference>
<dbReference type="InterPro" id="IPR040049">
    <property type="entry name" value="Ribosomal_mS25/mL61"/>
</dbReference>
<evidence type="ECO:0000259" key="6">
    <source>
        <dbReference type="Pfam" id="PF05047"/>
    </source>
</evidence>
<evidence type="ECO:0000313" key="7">
    <source>
        <dbReference type="EMBL" id="KAJ2907166.1"/>
    </source>
</evidence>
<evidence type="ECO:0000256" key="3">
    <source>
        <dbReference type="ARBA" id="ARBA00023128"/>
    </source>
</evidence>